<dbReference type="OrthoDB" id="2929642at2"/>
<organism evidence="1 2">
    <name type="scientific">Alkalicoccobacillus porphyridii</name>
    <dbReference type="NCBI Taxonomy" id="2597270"/>
    <lineage>
        <taxon>Bacteria</taxon>
        <taxon>Bacillati</taxon>
        <taxon>Bacillota</taxon>
        <taxon>Bacilli</taxon>
        <taxon>Bacillales</taxon>
        <taxon>Bacillaceae</taxon>
        <taxon>Alkalicoccobacillus</taxon>
    </lineage>
</organism>
<comment type="caution">
    <text evidence="1">The sequence shown here is derived from an EMBL/GenBank/DDBJ whole genome shotgun (WGS) entry which is preliminary data.</text>
</comment>
<dbReference type="Proteomes" id="UP000318521">
    <property type="component" value="Unassembled WGS sequence"/>
</dbReference>
<evidence type="ECO:0000313" key="1">
    <source>
        <dbReference type="EMBL" id="TSB48164.1"/>
    </source>
</evidence>
<dbReference type="EMBL" id="VLXZ01000001">
    <property type="protein sequence ID" value="TSB48164.1"/>
    <property type="molecule type" value="Genomic_DNA"/>
</dbReference>
<name>A0A554A392_9BACI</name>
<accession>A0A554A392</accession>
<gene>
    <name evidence="1" type="primary">fbpA</name>
    <name evidence="1" type="ORF">FN960_00990</name>
</gene>
<dbReference type="InterPro" id="IPR025072">
    <property type="entry name" value="Fur_reg_FbpA"/>
</dbReference>
<protein>
    <submittedName>
        <fullName evidence="1">Fur-regulated basic protein FbpA</fullName>
    </submittedName>
</protein>
<reference evidence="1 2" key="1">
    <citation type="submission" date="2019-07" db="EMBL/GenBank/DDBJ databases">
        <authorList>
            <person name="Park Y.J."/>
            <person name="Jeong S.E."/>
            <person name="Jung H.S."/>
        </authorList>
    </citation>
    <scope>NUCLEOTIDE SEQUENCE [LARGE SCALE GENOMIC DNA]</scope>
    <source>
        <strain evidence="2">P16(2019)</strain>
    </source>
</reference>
<keyword evidence="2" id="KW-1185">Reference proteome</keyword>
<dbReference type="AlphaFoldDB" id="A0A554A392"/>
<dbReference type="Pfam" id="PF13076">
    <property type="entry name" value="Fur_reg_FbpA"/>
    <property type="match status" value="1"/>
</dbReference>
<sequence>MGKLEDAVEIRKQQLISRLLKHHIYKQDGHQLYELTLSEIERVYSALYKPLNDKKLG</sequence>
<proteinExistence type="predicted"/>
<dbReference type="RefSeq" id="WP_143846509.1">
    <property type="nucleotide sequence ID" value="NZ_VLXZ01000001.1"/>
</dbReference>
<evidence type="ECO:0000313" key="2">
    <source>
        <dbReference type="Proteomes" id="UP000318521"/>
    </source>
</evidence>